<comment type="caution">
    <text evidence="9">The sequence shown here is derived from an EMBL/GenBank/DDBJ whole genome shotgun (WGS) entry which is preliminary data.</text>
</comment>
<dbReference type="Proteomes" id="UP001328107">
    <property type="component" value="Unassembled WGS sequence"/>
</dbReference>
<feature type="non-terminal residue" evidence="9">
    <location>
        <position position="1"/>
    </location>
</feature>
<dbReference type="AlphaFoldDB" id="A0AAN4Z7S3"/>
<keyword evidence="5" id="KW-1015">Disulfide bond</keyword>
<reference evidence="10" key="1">
    <citation type="submission" date="2022-10" db="EMBL/GenBank/DDBJ databases">
        <title>Genome assembly of Pristionchus species.</title>
        <authorList>
            <person name="Yoshida K."/>
            <person name="Sommer R.J."/>
        </authorList>
    </citation>
    <scope>NUCLEOTIDE SEQUENCE [LARGE SCALE GENOMIC DNA]</scope>
    <source>
        <strain evidence="10">RS5460</strain>
    </source>
</reference>
<evidence type="ECO:0000256" key="3">
    <source>
        <dbReference type="ARBA" id="ARBA00023008"/>
    </source>
</evidence>
<protein>
    <submittedName>
        <fullName evidence="9">Uncharacterized protein</fullName>
    </submittedName>
</protein>
<accession>A0AAN4Z7S3</accession>
<dbReference type="InterPro" id="IPR036939">
    <property type="entry name" value="Cu2_ascorb_mOase_N_sf"/>
</dbReference>
<dbReference type="GO" id="GO:0006589">
    <property type="term" value="P:octopamine biosynthetic process"/>
    <property type="evidence" value="ECO:0007669"/>
    <property type="project" value="TreeGrafter"/>
</dbReference>
<keyword evidence="3" id="KW-0186">Copper</keyword>
<evidence type="ECO:0000256" key="1">
    <source>
        <dbReference type="ARBA" id="ARBA00022723"/>
    </source>
</evidence>
<keyword evidence="10" id="KW-1185">Reference proteome</keyword>
<dbReference type="GO" id="GO:0005507">
    <property type="term" value="F:copper ion binding"/>
    <property type="evidence" value="ECO:0007669"/>
    <property type="project" value="InterPro"/>
</dbReference>
<evidence type="ECO:0000256" key="6">
    <source>
        <dbReference type="ARBA" id="ARBA00023180"/>
    </source>
</evidence>
<dbReference type="Gene3D" id="2.60.120.230">
    <property type="match status" value="1"/>
</dbReference>
<dbReference type="InterPro" id="IPR020611">
    <property type="entry name" value="Cu2_ascorb_mOase_CS-1"/>
</dbReference>
<dbReference type="SUPFAM" id="SSF49742">
    <property type="entry name" value="PHM/PNGase F"/>
    <property type="match status" value="2"/>
</dbReference>
<dbReference type="PANTHER" id="PTHR10157">
    <property type="entry name" value="DOPAMINE BETA HYDROXYLASE RELATED"/>
    <property type="match status" value="1"/>
</dbReference>
<evidence type="ECO:0000313" key="9">
    <source>
        <dbReference type="EMBL" id="GMR33568.1"/>
    </source>
</evidence>
<organism evidence="9 10">
    <name type="scientific">Pristionchus mayeri</name>
    <dbReference type="NCBI Taxonomy" id="1317129"/>
    <lineage>
        <taxon>Eukaryota</taxon>
        <taxon>Metazoa</taxon>
        <taxon>Ecdysozoa</taxon>
        <taxon>Nematoda</taxon>
        <taxon>Chromadorea</taxon>
        <taxon>Rhabditida</taxon>
        <taxon>Rhabditina</taxon>
        <taxon>Diplogasteromorpha</taxon>
        <taxon>Diplogasteroidea</taxon>
        <taxon>Neodiplogasteridae</taxon>
        <taxon>Pristionchus</taxon>
    </lineage>
</organism>
<dbReference type="PROSITE" id="PS00084">
    <property type="entry name" value="CU2_MONOOXYGENASE_1"/>
    <property type="match status" value="1"/>
</dbReference>
<proteinExistence type="predicted"/>
<evidence type="ECO:0000259" key="7">
    <source>
        <dbReference type="Pfam" id="PF01082"/>
    </source>
</evidence>
<name>A0AAN4Z7S3_9BILA</name>
<dbReference type="Pfam" id="PF01082">
    <property type="entry name" value="Cu2_monooxygen"/>
    <property type="match status" value="1"/>
</dbReference>
<dbReference type="InterPro" id="IPR014784">
    <property type="entry name" value="Cu2_ascorb_mOase-like_C"/>
</dbReference>
<dbReference type="Pfam" id="PF03712">
    <property type="entry name" value="Cu2_monoox_C"/>
    <property type="match status" value="1"/>
</dbReference>
<evidence type="ECO:0000313" key="10">
    <source>
        <dbReference type="Proteomes" id="UP001328107"/>
    </source>
</evidence>
<dbReference type="Gene3D" id="2.60.120.310">
    <property type="entry name" value="Copper type II, ascorbate-dependent monooxygenase, N-terminal domain"/>
    <property type="match status" value="1"/>
</dbReference>
<dbReference type="PRINTS" id="PR00767">
    <property type="entry name" value="DBMONOXGNASE"/>
</dbReference>
<dbReference type="EMBL" id="BTRK01000001">
    <property type="protein sequence ID" value="GMR33568.1"/>
    <property type="molecule type" value="Genomic_DNA"/>
</dbReference>
<keyword evidence="2" id="KW-0560">Oxidoreductase</keyword>
<dbReference type="GO" id="GO:0042421">
    <property type="term" value="P:norepinephrine biosynthetic process"/>
    <property type="evidence" value="ECO:0007669"/>
    <property type="project" value="TreeGrafter"/>
</dbReference>
<dbReference type="InterPro" id="IPR000323">
    <property type="entry name" value="Cu2_ascorb_mOase_N"/>
</dbReference>
<keyword evidence="4" id="KW-0503">Monooxygenase</keyword>
<dbReference type="InterPro" id="IPR000945">
    <property type="entry name" value="DBH-like"/>
</dbReference>
<dbReference type="GO" id="GO:0005615">
    <property type="term" value="C:extracellular space"/>
    <property type="evidence" value="ECO:0007669"/>
    <property type="project" value="TreeGrafter"/>
</dbReference>
<keyword evidence="1" id="KW-0479">Metal-binding</keyword>
<keyword evidence="6" id="KW-0325">Glycoprotein</keyword>
<dbReference type="PANTHER" id="PTHR10157:SF23">
    <property type="entry name" value="MOXD1 HOMOLOG 1"/>
    <property type="match status" value="1"/>
</dbReference>
<dbReference type="GO" id="GO:0030667">
    <property type="term" value="C:secretory granule membrane"/>
    <property type="evidence" value="ECO:0007669"/>
    <property type="project" value="TreeGrafter"/>
</dbReference>
<dbReference type="GO" id="GO:0004500">
    <property type="term" value="F:dopamine beta-monooxygenase activity"/>
    <property type="evidence" value="ECO:0007669"/>
    <property type="project" value="InterPro"/>
</dbReference>
<evidence type="ECO:0000256" key="2">
    <source>
        <dbReference type="ARBA" id="ARBA00023002"/>
    </source>
</evidence>
<dbReference type="GO" id="GO:0042420">
    <property type="term" value="P:dopamine catabolic process"/>
    <property type="evidence" value="ECO:0007669"/>
    <property type="project" value="TreeGrafter"/>
</dbReference>
<dbReference type="InterPro" id="IPR008977">
    <property type="entry name" value="PHM/PNGase_F_dom_sf"/>
</dbReference>
<feature type="non-terminal residue" evidence="9">
    <location>
        <position position="204"/>
    </location>
</feature>
<feature type="domain" description="Copper type II ascorbate-dependent monooxygenase N-terminal" evidence="7">
    <location>
        <begin position="1"/>
        <end position="120"/>
    </location>
</feature>
<evidence type="ECO:0000259" key="8">
    <source>
        <dbReference type="Pfam" id="PF03712"/>
    </source>
</evidence>
<dbReference type="InterPro" id="IPR024548">
    <property type="entry name" value="Cu2_monoox_C"/>
</dbReference>
<evidence type="ECO:0000256" key="4">
    <source>
        <dbReference type="ARBA" id="ARBA00023033"/>
    </source>
</evidence>
<feature type="domain" description="Copper type II ascorbate-dependent monooxygenase C-terminal" evidence="8">
    <location>
        <begin position="141"/>
        <end position="202"/>
    </location>
</feature>
<sequence length="204" mass="22704">VQVPAEVTTYWCIIQRLSEAVIKRKHHITWLWNNVTKGHENLVHHMMLFHCDTGNQQEFQGNCNDPAKPPQAKACSKVIGAIAKGQSPTKYPIEAGIPMGGAGYNPYVMMELHWDNPAKREGLIDSSSFDMVLTPNLRPNDAAIIEIGVIYGDAISIPPHQADFELSGYCTADCTEKFPEEGINVFYSQLHAHLAIRKLSASLY</sequence>
<dbReference type="InterPro" id="IPR028460">
    <property type="entry name" value="Tbh/DBH"/>
</dbReference>
<evidence type="ECO:0000256" key="5">
    <source>
        <dbReference type="ARBA" id="ARBA00023157"/>
    </source>
</evidence>
<gene>
    <name evidence="9" type="ORF">PMAYCL1PPCAC_03764</name>
</gene>